<dbReference type="EMBL" id="LN868938">
    <property type="protein sequence ID" value="CRY75864.1"/>
    <property type="molecule type" value="Genomic_DNA"/>
</dbReference>
<organism evidence="2 3">
    <name type="scientific">Nocardia farcinica</name>
    <dbReference type="NCBI Taxonomy" id="37329"/>
    <lineage>
        <taxon>Bacteria</taxon>
        <taxon>Bacillati</taxon>
        <taxon>Actinomycetota</taxon>
        <taxon>Actinomycetes</taxon>
        <taxon>Mycobacteriales</taxon>
        <taxon>Nocardiaceae</taxon>
        <taxon>Nocardia</taxon>
    </lineage>
</organism>
<sequence>MDTRDDRRRVSPGEWLARMIAVVLLVPVRMLWEGARLCGRAVGAACRYLLDRLIAPVGRVIWYWVVRPLWLFAKDAVWGWALHHVLWGMVLTPLGAFLLDRLLRPLRRAVEEWVWRRVLRPGLVLLWRWVLRPIGYAVAVVAGRLWRWCVEWPLRVLWRWVLRPLWIAVAAVAWFGWRAATAIVDVLVVRPCRLLYRVIVGPVLRWVAEMWRFAVVRPVRFVHRRVVAPMNRVAAEVLAAVFGR</sequence>
<keyword evidence="1" id="KW-0812">Transmembrane</keyword>
<evidence type="ECO:0000313" key="3">
    <source>
        <dbReference type="Proteomes" id="UP000057820"/>
    </source>
</evidence>
<feature type="transmembrane region" description="Helical" evidence="1">
    <location>
        <begin position="15"/>
        <end position="32"/>
    </location>
</feature>
<gene>
    <name evidence="2" type="ORF">ERS450000_01558</name>
</gene>
<reference evidence="3" key="1">
    <citation type="submission" date="2015-03" db="EMBL/GenBank/DDBJ databases">
        <authorList>
            <consortium name="Pathogen Informatics"/>
        </authorList>
    </citation>
    <scope>NUCLEOTIDE SEQUENCE [LARGE SCALE GENOMIC DNA]</scope>
    <source>
        <strain evidence="3">NCTC11134</strain>
    </source>
</reference>
<feature type="transmembrane region" description="Helical" evidence="1">
    <location>
        <begin position="166"/>
        <end position="189"/>
    </location>
</feature>
<protein>
    <submittedName>
        <fullName evidence="2">Uncharacterized protein</fullName>
    </submittedName>
</protein>
<name>A0A0H5NKX3_NOCFR</name>
<dbReference type="KEGG" id="nfr:ERS450000_01558"/>
<evidence type="ECO:0000313" key="2">
    <source>
        <dbReference type="EMBL" id="CRY75864.1"/>
    </source>
</evidence>
<feature type="transmembrane region" description="Helical" evidence="1">
    <location>
        <begin position="124"/>
        <end position="146"/>
    </location>
</feature>
<evidence type="ECO:0000256" key="1">
    <source>
        <dbReference type="SAM" id="Phobius"/>
    </source>
</evidence>
<dbReference type="AlphaFoldDB" id="A0A0H5NKX3"/>
<accession>A0A0H5NKX3</accession>
<feature type="transmembrane region" description="Helical" evidence="1">
    <location>
        <begin position="53"/>
        <end position="73"/>
    </location>
</feature>
<keyword evidence="1" id="KW-0472">Membrane</keyword>
<keyword evidence="1" id="KW-1133">Transmembrane helix</keyword>
<dbReference type="Proteomes" id="UP000057820">
    <property type="component" value="Chromosome 1"/>
</dbReference>
<proteinExistence type="predicted"/>
<dbReference type="RefSeq" id="WP_060591589.1">
    <property type="nucleotide sequence ID" value="NZ_CP031418.1"/>
</dbReference>
<feature type="transmembrane region" description="Helical" evidence="1">
    <location>
        <begin position="85"/>
        <end position="103"/>
    </location>
</feature>